<feature type="transmembrane region" description="Helical" evidence="1">
    <location>
        <begin position="41"/>
        <end position="60"/>
    </location>
</feature>
<feature type="transmembrane region" description="Helical" evidence="1">
    <location>
        <begin position="72"/>
        <end position="93"/>
    </location>
</feature>
<accession>A0A1X1T163</accession>
<name>A0A1X1T163_9MYCO</name>
<protein>
    <recommendedName>
        <fullName evidence="6">DUF4345 domain-containing protein</fullName>
    </recommendedName>
</protein>
<keyword evidence="1" id="KW-0472">Membrane</keyword>
<gene>
    <name evidence="3" type="ORF">AWC01_14945</name>
    <name evidence="2" type="ORF">MDOR_04240</name>
</gene>
<reference evidence="3 4" key="1">
    <citation type="submission" date="2016-01" db="EMBL/GenBank/DDBJ databases">
        <title>The new phylogeny of the genus Mycobacterium.</title>
        <authorList>
            <person name="Tarcisio F."/>
            <person name="Conor M."/>
            <person name="Antonella G."/>
            <person name="Elisabetta G."/>
            <person name="Giulia F.S."/>
            <person name="Sara T."/>
            <person name="Anna F."/>
            <person name="Clotilde B."/>
            <person name="Roberto B."/>
            <person name="Veronica D.S."/>
            <person name="Fabio R."/>
            <person name="Monica P."/>
            <person name="Olivier J."/>
            <person name="Enrico T."/>
            <person name="Nicola S."/>
        </authorList>
    </citation>
    <scope>NUCLEOTIDE SEQUENCE [LARGE SCALE GENOMIC DNA]</scope>
    <source>
        <strain evidence="3 4">DSM 44339</strain>
    </source>
</reference>
<dbReference type="STRING" id="126673.AWC01_14945"/>
<organism evidence="3 4">
    <name type="scientific">Mycolicibacterium doricum</name>
    <dbReference type="NCBI Taxonomy" id="126673"/>
    <lineage>
        <taxon>Bacteria</taxon>
        <taxon>Bacillati</taxon>
        <taxon>Actinomycetota</taxon>
        <taxon>Actinomycetes</taxon>
        <taxon>Mycobacteriales</taxon>
        <taxon>Mycobacteriaceae</taxon>
        <taxon>Mycolicibacterium</taxon>
    </lineage>
</organism>
<evidence type="ECO:0000313" key="2">
    <source>
        <dbReference type="EMBL" id="BBZ06255.1"/>
    </source>
</evidence>
<evidence type="ECO:0000313" key="3">
    <source>
        <dbReference type="EMBL" id="ORV37941.1"/>
    </source>
</evidence>
<dbReference type="Proteomes" id="UP000193564">
    <property type="component" value="Unassembled WGS sequence"/>
</dbReference>
<keyword evidence="1" id="KW-0812">Transmembrane</keyword>
<reference evidence="2 5" key="2">
    <citation type="journal article" date="2019" name="Emerg. Microbes Infect.">
        <title>Comprehensive subspecies identification of 175 nontuberculous mycobacteria species based on 7547 genomic profiles.</title>
        <authorList>
            <person name="Matsumoto Y."/>
            <person name="Kinjo T."/>
            <person name="Motooka D."/>
            <person name="Nabeya D."/>
            <person name="Jung N."/>
            <person name="Uechi K."/>
            <person name="Horii T."/>
            <person name="Iida T."/>
            <person name="Fujita J."/>
            <person name="Nakamura S."/>
        </authorList>
    </citation>
    <scope>NUCLEOTIDE SEQUENCE [LARGE SCALE GENOMIC DNA]</scope>
    <source>
        <strain evidence="2 5">JCM 12405</strain>
    </source>
</reference>
<dbReference type="RefSeq" id="WP_085192137.1">
    <property type="nucleotide sequence ID" value="NZ_AP022605.1"/>
</dbReference>
<reference evidence="2" key="3">
    <citation type="submission" date="2020-02" db="EMBL/GenBank/DDBJ databases">
        <authorList>
            <person name="Matsumoto Y."/>
            <person name="Motooka D."/>
            <person name="Nakamura S."/>
        </authorList>
    </citation>
    <scope>NUCLEOTIDE SEQUENCE</scope>
    <source>
        <strain evidence="2">JCM 12405</strain>
    </source>
</reference>
<keyword evidence="4" id="KW-1185">Reference proteome</keyword>
<dbReference type="EMBL" id="AP022605">
    <property type="protein sequence ID" value="BBZ06255.1"/>
    <property type="molecule type" value="Genomic_DNA"/>
</dbReference>
<dbReference type="KEGG" id="mdr:MDOR_04240"/>
<dbReference type="EMBL" id="LQOS01000043">
    <property type="protein sequence ID" value="ORV37941.1"/>
    <property type="molecule type" value="Genomic_DNA"/>
</dbReference>
<dbReference type="AlphaFoldDB" id="A0A1X1T163"/>
<dbReference type="OrthoDB" id="4560392at2"/>
<evidence type="ECO:0008006" key="6">
    <source>
        <dbReference type="Google" id="ProtNLM"/>
    </source>
</evidence>
<sequence>MGTPLFIAAAIYLAAIGLALLLVPAQFGVGAVPDDATPELLALLRLMGGPFLGVAVLDWLSRNAEPSGMRNIVVLANVIGFGTVAANDVWGVISGDARDLAKVFLIVHLAFTVAFIVEFAWVRSSRRRQG</sequence>
<feature type="transmembrane region" description="Helical" evidence="1">
    <location>
        <begin position="105"/>
        <end position="122"/>
    </location>
</feature>
<proteinExistence type="predicted"/>
<evidence type="ECO:0000313" key="4">
    <source>
        <dbReference type="Proteomes" id="UP000193564"/>
    </source>
</evidence>
<evidence type="ECO:0000313" key="5">
    <source>
        <dbReference type="Proteomes" id="UP000467201"/>
    </source>
</evidence>
<evidence type="ECO:0000256" key="1">
    <source>
        <dbReference type="SAM" id="Phobius"/>
    </source>
</evidence>
<dbReference type="Proteomes" id="UP000467201">
    <property type="component" value="Chromosome"/>
</dbReference>
<keyword evidence="1" id="KW-1133">Transmembrane helix</keyword>